<proteinExistence type="predicted"/>
<organism evidence="1">
    <name type="scientific">Anguilla anguilla</name>
    <name type="common">European freshwater eel</name>
    <name type="synonym">Muraena anguilla</name>
    <dbReference type="NCBI Taxonomy" id="7936"/>
    <lineage>
        <taxon>Eukaryota</taxon>
        <taxon>Metazoa</taxon>
        <taxon>Chordata</taxon>
        <taxon>Craniata</taxon>
        <taxon>Vertebrata</taxon>
        <taxon>Euteleostomi</taxon>
        <taxon>Actinopterygii</taxon>
        <taxon>Neopterygii</taxon>
        <taxon>Teleostei</taxon>
        <taxon>Anguilliformes</taxon>
        <taxon>Anguillidae</taxon>
        <taxon>Anguilla</taxon>
    </lineage>
</organism>
<dbReference type="EMBL" id="GBXM01033966">
    <property type="protein sequence ID" value="JAH74611.1"/>
    <property type="molecule type" value="Transcribed_RNA"/>
</dbReference>
<accession>A0A0E9V9B5</accession>
<protein>
    <submittedName>
        <fullName evidence="1">Uncharacterized protein</fullName>
    </submittedName>
</protein>
<dbReference type="AlphaFoldDB" id="A0A0E9V9B5"/>
<reference evidence="1" key="2">
    <citation type="journal article" date="2015" name="Fish Shellfish Immunol.">
        <title>Early steps in the European eel (Anguilla anguilla)-Vibrio vulnificus interaction in the gills: Role of the RtxA13 toxin.</title>
        <authorList>
            <person name="Callol A."/>
            <person name="Pajuelo D."/>
            <person name="Ebbesson L."/>
            <person name="Teles M."/>
            <person name="MacKenzie S."/>
            <person name="Amaro C."/>
        </authorList>
    </citation>
    <scope>NUCLEOTIDE SEQUENCE</scope>
</reference>
<sequence>MGALCCCVHCNHKNEKHLSTYSIAHE</sequence>
<evidence type="ECO:0000313" key="1">
    <source>
        <dbReference type="EMBL" id="JAH74611.1"/>
    </source>
</evidence>
<name>A0A0E9V9B5_ANGAN</name>
<reference evidence="1" key="1">
    <citation type="submission" date="2014-11" db="EMBL/GenBank/DDBJ databases">
        <authorList>
            <person name="Amaro Gonzalez C."/>
        </authorList>
    </citation>
    <scope>NUCLEOTIDE SEQUENCE</scope>
</reference>